<evidence type="ECO:0000313" key="3">
    <source>
        <dbReference type="Proteomes" id="UP000030147"/>
    </source>
</evidence>
<dbReference type="InterPro" id="IPR025418">
    <property type="entry name" value="YrhC-like"/>
</dbReference>
<proteinExistence type="predicted"/>
<feature type="transmembrane region" description="Helical" evidence="1">
    <location>
        <begin position="20"/>
        <end position="40"/>
    </location>
</feature>
<keyword evidence="1" id="KW-0472">Membrane</keyword>
<comment type="caution">
    <text evidence="2">The sequence shown here is derived from an EMBL/GenBank/DDBJ whole genome shotgun (WGS) entry which is preliminary data.</text>
</comment>
<accession>A0A0A2T5Z8</accession>
<dbReference type="AlphaFoldDB" id="A0A0A2T5Z8"/>
<dbReference type="Proteomes" id="UP000030147">
    <property type="component" value="Unassembled WGS sequence"/>
</dbReference>
<reference evidence="2 3" key="1">
    <citation type="journal article" date="2015" name="Stand. Genomic Sci.">
        <title>High quality draft genome sequence of the moderately halophilic bacterium Pontibacillus yanchengensis Y32(T) and comparison among Pontibacillus genomes.</title>
        <authorList>
            <person name="Huang J."/>
            <person name="Qiao Z.X."/>
            <person name="Tang J.W."/>
            <person name="Wang G."/>
        </authorList>
    </citation>
    <scope>NUCLEOTIDE SEQUENCE [LARGE SCALE GENOMIC DNA]</scope>
    <source>
        <strain evidence="2 3">Y32</strain>
    </source>
</reference>
<evidence type="ECO:0000313" key="2">
    <source>
        <dbReference type="EMBL" id="KGP70894.1"/>
    </source>
</evidence>
<protein>
    <recommendedName>
        <fullName evidence="4">YrhC-like protein</fullName>
    </recommendedName>
</protein>
<keyword evidence="1" id="KW-1133">Transmembrane helix</keyword>
<dbReference type="STRING" id="1385514.N782_03435"/>
<sequence>MENMTKELKAKIEDYKRFILTLIILSFYFYIGTLITTYIHPNKFNSVLLMLTGASIVASMIFVVKWKKFNKQYQEQQQE</sequence>
<evidence type="ECO:0008006" key="4">
    <source>
        <dbReference type="Google" id="ProtNLM"/>
    </source>
</evidence>
<dbReference type="EMBL" id="AVBF01000101">
    <property type="protein sequence ID" value="KGP70894.1"/>
    <property type="molecule type" value="Genomic_DNA"/>
</dbReference>
<gene>
    <name evidence="2" type="ORF">N782_03435</name>
</gene>
<evidence type="ECO:0000256" key="1">
    <source>
        <dbReference type="SAM" id="Phobius"/>
    </source>
</evidence>
<name>A0A0A2T5Z8_9BACI</name>
<dbReference type="Pfam" id="PF14143">
    <property type="entry name" value="YrhC"/>
    <property type="match status" value="1"/>
</dbReference>
<organism evidence="2 3">
    <name type="scientific">Pontibacillus yanchengensis Y32</name>
    <dbReference type="NCBI Taxonomy" id="1385514"/>
    <lineage>
        <taxon>Bacteria</taxon>
        <taxon>Bacillati</taxon>
        <taxon>Bacillota</taxon>
        <taxon>Bacilli</taxon>
        <taxon>Bacillales</taxon>
        <taxon>Bacillaceae</taxon>
        <taxon>Pontibacillus</taxon>
    </lineage>
</organism>
<keyword evidence="3" id="KW-1185">Reference proteome</keyword>
<dbReference type="eggNOG" id="ENOG5033D0T">
    <property type="taxonomic scope" value="Bacteria"/>
</dbReference>
<keyword evidence="1" id="KW-0812">Transmembrane</keyword>
<feature type="transmembrane region" description="Helical" evidence="1">
    <location>
        <begin position="46"/>
        <end position="64"/>
    </location>
</feature>